<dbReference type="PANTHER" id="PTHR12893">
    <property type="entry name" value="GOLGI REASSEMBLY STACKING PROTEIN GRASP"/>
    <property type="match status" value="1"/>
</dbReference>
<dbReference type="eggNOG" id="KOG3834">
    <property type="taxonomic scope" value="Eukaryota"/>
</dbReference>
<reference evidence="9" key="1">
    <citation type="submission" date="2010-07" db="EMBL/GenBank/DDBJ databases">
        <title>The genome sequence of Gaeumannomyces graminis var. tritici strain R3-111a-1.</title>
        <authorList>
            <consortium name="The Broad Institute Genome Sequencing Platform"/>
            <person name="Ma L.-J."/>
            <person name="Dead R."/>
            <person name="Young S."/>
            <person name="Zeng Q."/>
            <person name="Koehrsen M."/>
            <person name="Alvarado L."/>
            <person name="Berlin A."/>
            <person name="Chapman S.B."/>
            <person name="Chen Z."/>
            <person name="Freedman E."/>
            <person name="Gellesch M."/>
            <person name="Goldberg J."/>
            <person name="Griggs A."/>
            <person name="Gujja S."/>
            <person name="Heilman E.R."/>
            <person name="Heiman D."/>
            <person name="Hepburn T."/>
            <person name="Howarth C."/>
            <person name="Jen D."/>
            <person name="Larson L."/>
            <person name="Mehta T."/>
            <person name="Neiman D."/>
            <person name="Pearson M."/>
            <person name="Roberts A."/>
            <person name="Saif S."/>
            <person name="Shea T."/>
            <person name="Shenoy N."/>
            <person name="Sisk P."/>
            <person name="Stolte C."/>
            <person name="Sykes S."/>
            <person name="Walk T."/>
            <person name="White J."/>
            <person name="Yandava C."/>
            <person name="Haas B."/>
            <person name="Nusbaum C."/>
            <person name="Birren B."/>
        </authorList>
    </citation>
    <scope>NUCLEOTIDE SEQUENCE [LARGE SCALE GENOMIC DNA]</scope>
    <source>
        <strain evidence="9">R3-111a-1</strain>
    </source>
</reference>
<reference evidence="7" key="2">
    <citation type="submission" date="2010-07" db="EMBL/GenBank/DDBJ databases">
        <authorList>
            <consortium name="The Broad Institute Genome Sequencing Platform"/>
            <consortium name="Broad Institute Genome Sequencing Center for Infectious Disease"/>
            <person name="Ma L.-J."/>
            <person name="Dead R."/>
            <person name="Young S."/>
            <person name="Zeng Q."/>
            <person name="Koehrsen M."/>
            <person name="Alvarado L."/>
            <person name="Berlin A."/>
            <person name="Chapman S.B."/>
            <person name="Chen Z."/>
            <person name="Freedman E."/>
            <person name="Gellesch M."/>
            <person name="Goldberg J."/>
            <person name="Griggs A."/>
            <person name="Gujja S."/>
            <person name="Heilman E.R."/>
            <person name="Heiman D."/>
            <person name="Hepburn T."/>
            <person name="Howarth C."/>
            <person name="Jen D."/>
            <person name="Larson L."/>
            <person name="Mehta T."/>
            <person name="Neiman D."/>
            <person name="Pearson M."/>
            <person name="Roberts A."/>
            <person name="Saif S."/>
            <person name="Shea T."/>
            <person name="Shenoy N."/>
            <person name="Sisk P."/>
            <person name="Stolte C."/>
            <person name="Sykes S."/>
            <person name="Walk T."/>
            <person name="White J."/>
            <person name="Yandava C."/>
            <person name="Haas B."/>
            <person name="Nusbaum C."/>
            <person name="Birren B."/>
        </authorList>
    </citation>
    <scope>NUCLEOTIDE SEQUENCE</scope>
    <source>
        <strain evidence="7">R3-111a-1</strain>
    </source>
</reference>
<feature type="domain" description="PDZ GRASP-type" evidence="6">
    <location>
        <begin position="117"/>
        <end position="206"/>
    </location>
</feature>
<reference evidence="7" key="3">
    <citation type="submission" date="2010-09" db="EMBL/GenBank/DDBJ databases">
        <title>Annotation of Gaeumannomyces graminis var. tritici R3-111a-1.</title>
        <authorList>
            <consortium name="The Broad Institute Genome Sequencing Platform"/>
            <person name="Ma L.-J."/>
            <person name="Dead R."/>
            <person name="Young S.K."/>
            <person name="Zeng Q."/>
            <person name="Gargeya S."/>
            <person name="Fitzgerald M."/>
            <person name="Haas B."/>
            <person name="Abouelleil A."/>
            <person name="Alvarado L."/>
            <person name="Arachchi H.M."/>
            <person name="Berlin A."/>
            <person name="Brown A."/>
            <person name="Chapman S.B."/>
            <person name="Chen Z."/>
            <person name="Dunbar C."/>
            <person name="Freedman E."/>
            <person name="Gearin G."/>
            <person name="Gellesch M."/>
            <person name="Goldberg J."/>
            <person name="Griggs A."/>
            <person name="Gujja S."/>
            <person name="Heiman D."/>
            <person name="Howarth C."/>
            <person name="Larson L."/>
            <person name="Lui A."/>
            <person name="MacDonald P.J.P."/>
            <person name="Mehta T."/>
            <person name="Montmayeur A."/>
            <person name="Murphy C."/>
            <person name="Neiman D."/>
            <person name="Pearson M."/>
            <person name="Priest M."/>
            <person name="Roberts A."/>
            <person name="Saif S."/>
            <person name="Shea T."/>
            <person name="Shenoy N."/>
            <person name="Sisk P."/>
            <person name="Stolte C."/>
            <person name="Sykes S."/>
            <person name="Yandava C."/>
            <person name="Wortman J."/>
            <person name="Nusbaum C."/>
            <person name="Birren B."/>
        </authorList>
    </citation>
    <scope>NUCLEOTIDE SEQUENCE</scope>
    <source>
        <strain evidence="7">R3-111a-1</strain>
    </source>
</reference>
<dbReference type="EnsemblFungi" id="EJT72739">
    <property type="protein sequence ID" value="EJT72739"/>
    <property type="gene ID" value="GGTG_09596"/>
</dbReference>
<keyword evidence="9" id="KW-1185">Reference proteome</keyword>
<evidence type="ECO:0000313" key="9">
    <source>
        <dbReference type="Proteomes" id="UP000006039"/>
    </source>
</evidence>
<reference evidence="8" key="4">
    <citation type="journal article" date="2015" name="G3 (Bethesda)">
        <title>Genome sequences of three phytopathogenic species of the Magnaporthaceae family of fungi.</title>
        <authorList>
            <person name="Okagaki L.H."/>
            <person name="Nunes C.C."/>
            <person name="Sailsbery J."/>
            <person name="Clay B."/>
            <person name="Brown D."/>
            <person name="John T."/>
            <person name="Oh Y."/>
            <person name="Young N."/>
            <person name="Fitzgerald M."/>
            <person name="Haas B.J."/>
            <person name="Zeng Q."/>
            <person name="Young S."/>
            <person name="Adiconis X."/>
            <person name="Fan L."/>
            <person name="Levin J.Z."/>
            <person name="Mitchell T.K."/>
            <person name="Okubara P.A."/>
            <person name="Farman M.L."/>
            <person name="Kohn L.M."/>
            <person name="Birren B."/>
            <person name="Ma L.-J."/>
            <person name="Dean R.A."/>
        </authorList>
    </citation>
    <scope>NUCLEOTIDE SEQUENCE</scope>
    <source>
        <strain evidence="8">R3-111a-1</strain>
    </source>
</reference>
<dbReference type="FunFam" id="2.30.42.10:FF:000262">
    <property type="entry name" value="Golgi reassembly stacking protein"/>
    <property type="match status" value="1"/>
</dbReference>
<dbReference type="EMBL" id="GL385399">
    <property type="protein sequence ID" value="EJT72739.1"/>
    <property type="molecule type" value="Genomic_DNA"/>
</dbReference>
<dbReference type="GO" id="GO:0000139">
    <property type="term" value="C:Golgi membrane"/>
    <property type="evidence" value="ECO:0007669"/>
    <property type="project" value="UniProtKB-SubCell"/>
</dbReference>
<dbReference type="Gene3D" id="2.30.42.10">
    <property type="match status" value="2"/>
</dbReference>
<dbReference type="Proteomes" id="UP000006039">
    <property type="component" value="Unassembled WGS sequence"/>
</dbReference>
<evidence type="ECO:0000313" key="8">
    <source>
        <dbReference type="EnsemblFungi" id="EJT72739"/>
    </source>
</evidence>
<gene>
    <name evidence="8" type="primary">20350054</name>
    <name evidence="7" type="ORF">GGTG_09596</name>
</gene>
<evidence type="ECO:0000256" key="4">
    <source>
        <dbReference type="ARBA" id="ARBA00023136"/>
    </source>
</evidence>
<dbReference type="HOGENOM" id="CLU_025095_0_0_1"/>
<feature type="domain" description="PDZ GRASP-type" evidence="6">
    <location>
        <begin position="28"/>
        <end position="112"/>
    </location>
</feature>
<dbReference type="OrthoDB" id="3318at2759"/>
<dbReference type="InterPro" id="IPR007583">
    <property type="entry name" value="GRASP55_65"/>
</dbReference>
<evidence type="ECO:0000313" key="7">
    <source>
        <dbReference type="EMBL" id="EJT72739.1"/>
    </source>
</evidence>
<dbReference type="PROSITE" id="PS51865">
    <property type="entry name" value="PDZ_GRASP"/>
    <property type="match status" value="2"/>
</dbReference>
<organism evidence="7">
    <name type="scientific">Gaeumannomyces tritici (strain R3-111a-1)</name>
    <name type="common">Wheat and barley take-all root rot fungus</name>
    <name type="synonym">Gaeumannomyces graminis var. tritici</name>
    <dbReference type="NCBI Taxonomy" id="644352"/>
    <lineage>
        <taxon>Eukaryota</taxon>
        <taxon>Fungi</taxon>
        <taxon>Dikarya</taxon>
        <taxon>Ascomycota</taxon>
        <taxon>Pezizomycotina</taxon>
        <taxon>Sordariomycetes</taxon>
        <taxon>Sordariomycetidae</taxon>
        <taxon>Magnaporthales</taxon>
        <taxon>Magnaporthaceae</taxon>
        <taxon>Gaeumannomyces</taxon>
    </lineage>
</organism>
<feature type="compositionally biased region" description="Basic residues" evidence="5">
    <location>
        <begin position="307"/>
        <end position="317"/>
    </location>
</feature>
<evidence type="ECO:0000256" key="3">
    <source>
        <dbReference type="ARBA" id="ARBA00023034"/>
    </source>
</evidence>
<proteinExistence type="predicted"/>
<feature type="region of interest" description="Disordered" evidence="5">
    <location>
        <begin position="297"/>
        <end position="390"/>
    </location>
</feature>
<comment type="subcellular location">
    <subcellularLocation>
        <location evidence="1">Golgi apparatus membrane</location>
    </subcellularLocation>
</comment>
<dbReference type="AlphaFoldDB" id="J3P7V6"/>
<evidence type="ECO:0000256" key="5">
    <source>
        <dbReference type="SAM" id="MobiDB-lite"/>
    </source>
</evidence>
<dbReference type="Pfam" id="PF04495">
    <property type="entry name" value="GRASP55_65"/>
    <property type="match status" value="1"/>
</dbReference>
<dbReference type="PANTHER" id="PTHR12893:SF0">
    <property type="entry name" value="GRASP65"/>
    <property type="match status" value="1"/>
</dbReference>
<feature type="compositionally biased region" description="Pro residues" evidence="5">
    <location>
        <begin position="350"/>
        <end position="378"/>
    </location>
</feature>
<evidence type="ECO:0000259" key="6">
    <source>
        <dbReference type="PROSITE" id="PS51865"/>
    </source>
</evidence>
<dbReference type="GeneID" id="20350054"/>
<feature type="region of interest" description="Disordered" evidence="5">
    <location>
        <begin position="214"/>
        <end position="264"/>
    </location>
</feature>
<dbReference type="InterPro" id="IPR024958">
    <property type="entry name" value="GRASP_PDZ"/>
</dbReference>
<accession>J3P7V6</accession>
<dbReference type="FunFam" id="2.30.42.10:FF:000026">
    <property type="entry name" value="Golgi reassembly stacking protein 2"/>
    <property type="match status" value="1"/>
</dbReference>
<dbReference type="GO" id="GO:0007030">
    <property type="term" value="P:Golgi organization"/>
    <property type="evidence" value="ECO:0007669"/>
    <property type="project" value="TreeGrafter"/>
</dbReference>
<name>J3P7V6_GAET3</name>
<evidence type="ECO:0000256" key="1">
    <source>
        <dbReference type="ARBA" id="ARBA00004394"/>
    </source>
</evidence>
<keyword evidence="3" id="KW-0333">Golgi apparatus</keyword>
<dbReference type="VEuPathDB" id="FungiDB:GGTG_09596"/>
<reference evidence="8" key="5">
    <citation type="submission" date="2018-04" db="UniProtKB">
        <authorList>
            <consortium name="EnsemblFungi"/>
        </authorList>
    </citation>
    <scope>IDENTIFICATION</scope>
    <source>
        <strain evidence="8">R3-111a-1</strain>
    </source>
</reference>
<keyword evidence="4" id="KW-0472">Membrane</keyword>
<protein>
    <recommendedName>
        <fullName evidence="6">PDZ GRASP-type domain-containing protein</fullName>
    </recommendedName>
</protein>
<dbReference type="RefSeq" id="XP_009225713.1">
    <property type="nucleotide sequence ID" value="XM_009227449.1"/>
</dbReference>
<keyword evidence="2" id="KW-0677">Repeat</keyword>
<dbReference type="STRING" id="644352.J3P7V6"/>
<sequence length="390" mass="40882">MFNALNRFISRLDGDAPQQQKNGQQFAFGFQVLRNANPDLAVEPWFDFVVGINGRMIDNPDPRLFAQEVRNCAGGTVTFGLWSAKGQRARALHIPVPADTASLGLTLQWTPLSAVSNIWHVLDVPAKSPADQAGLLPYSDYILGSPDGVLLGEGGLGELVEEHIGRPLSVYVYNHEYDVTRLLSIQPSRDWGGQGALGCVLGYGALHRLPAPLNEPVEAPGETMFDGGAATADQPDHHHHQSQYRGGYPADMAQAPPFLSDGASVFVPGEQQQQQPPPPPQAGGDFLVPAQLVGATEGAGATAAPPRGKKKDRHHGGGKGAAAMNDYFKEQEQKSRELDGGASSGRATPVAPPPRATSTGPPPRAGAAATPPPPPPPAAAAAAADAEEAS</sequence>
<dbReference type="InterPro" id="IPR036034">
    <property type="entry name" value="PDZ_sf"/>
</dbReference>
<feature type="compositionally biased region" description="Basic and acidic residues" evidence="5">
    <location>
        <begin position="327"/>
        <end position="339"/>
    </location>
</feature>
<evidence type="ECO:0000256" key="2">
    <source>
        <dbReference type="ARBA" id="ARBA00022737"/>
    </source>
</evidence>